<evidence type="ECO:0000256" key="1">
    <source>
        <dbReference type="SAM" id="MobiDB-lite"/>
    </source>
</evidence>
<reference evidence="3 4" key="2">
    <citation type="journal article" date="2015" name="Eukaryot. Cell">
        <title>Asexual propagation of a virulent clone complex in a human and feline outbreak of sporotrichosis.</title>
        <authorList>
            <person name="Teixeira Mde M."/>
            <person name="Rodrigues A.M."/>
            <person name="Tsui C.K."/>
            <person name="de Almeida L.G."/>
            <person name="Van Diepeningen A.D."/>
            <person name="van den Ende B.G."/>
            <person name="Fernandes G.F."/>
            <person name="Kano R."/>
            <person name="Hamelin R.C."/>
            <person name="Lopes-Bezerra L.M."/>
            <person name="Vasconcelos A.T."/>
            <person name="de Hoog S."/>
            <person name="de Camargo Z.P."/>
            <person name="Felipe M.S."/>
        </authorList>
    </citation>
    <scope>NUCLEOTIDE SEQUENCE [LARGE SCALE GENOMIC DNA]</scope>
    <source>
        <strain evidence="3 4">1099-18</strain>
    </source>
</reference>
<dbReference type="RefSeq" id="XP_016586997.1">
    <property type="nucleotide sequence ID" value="XM_016735353.1"/>
</dbReference>
<gene>
    <name evidence="3" type="ORF">SPSK_08765</name>
</gene>
<proteinExistence type="predicted"/>
<evidence type="ECO:0000256" key="2">
    <source>
        <dbReference type="SAM" id="SignalP"/>
    </source>
</evidence>
<dbReference type="OrthoDB" id="10421994at2759"/>
<dbReference type="GeneID" id="27670630"/>
<feature type="compositionally biased region" description="Low complexity" evidence="1">
    <location>
        <begin position="442"/>
        <end position="452"/>
    </location>
</feature>
<dbReference type="AlphaFoldDB" id="A0A0F2M814"/>
<feature type="compositionally biased region" description="Low complexity" evidence="1">
    <location>
        <begin position="362"/>
        <end position="385"/>
    </location>
</feature>
<dbReference type="EMBL" id="AXCR01000007">
    <property type="protein sequence ID" value="KJR84321.1"/>
    <property type="molecule type" value="Genomic_DNA"/>
</dbReference>
<keyword evidence="2" id="KW-0732">Signal</keyword>
<feature type="region of interest" description="Disordered" evidence="1">
    <location>
        <begin position="437"/>
        <end position="609"/>
    </location>
</feature>
<reference evidence="3 4" key="1">
    <citation type="journal article" date="2014" name="BMC Genomics">
        <title>Comparative genomics of the major fungal agents of human and animal Sporotrichosis: Sporothrix schenckii and Sporothrix brasiliensis.</title>
        <authorList>
            <person name="Teixeira M.M."/>
            <person name="de Almeida L.G."/>
            <person name="Kubitschek-Barreira P."/>
            <person name="Alves F.L."/>
            <person name="Kioshima E.S."/>
            <person name="Abadio A.K."/>
            <person name="Fernandes L."/>
            <person name="Derengowski L.S."/>
            <person name="Ferreira K.S."/>
            <person name="Souza R.C."/>
            <person name="Ruiz J.C."/>
            <person name="de Andrade N.C."/>
            <person name="Paes H.C."/>
            <person name="Nicola A.M."/>
            <person name="Albuquerque P."/>
            <person name="Gerber A.L."/>
            <person name="Martins V.P."/>
            <person name="Peconick L.D."/>
            <person name="Neto A.V."/>
            <person name="Chaucanez C.B."/>
            <person name="Silva P.A."/>
            <person name="Cunha O.L."/>
            <person name="de Oliveira F.F."/>
            <person name="dos Santos T.C."/>
            <person name="Barros A.L."/>
            <person name="Soares M.A."/>
            <person name="de Oliveira L.M."/>
            <person name="Marini M.M."/>
            <person name="Villalobos-Duno H."/>
            <person name="Cunha M.M."/>
            <person name="de Hoog S."/>
            <person name="da Silveira J.F."/>
            <person name="Henrissat B."/>
            <person name="Nino-Vega G.A."/>
            <person name="Cisalpino P.S."/>
            <person name="Mora-Montes H.M."/>
            <person name="Almeida S.R."/>
            <person name="Stajich J.E."/>
            <person name="Lopes-Bezerra L.M."/>
            <person name="Vasconcelos A.T."/>
            <person name="Felipe M.S."/>
        </authorList>
    </citation>
    <scope>NUCLEOTIDE SEQUENCE [LARGE SCALE GENOMIC DNA]</scope>
    <source>
        <strain evidence="3 4">1099-18</strain>
    </source>
</reference>
<feature type="compositionally biased region" description="Basic and acidic residues" evidence="1">
    <location>
        <begin position="556"/>
        <end position="576"/>
    </location>
</feature>
<feature type="signal peptide" evidence="2">
    <location>
        <begin position="1"/>
        <end position="18"/>
    </location>
</feature>
<dbReference type="KEGG" id="ssck:SPSK_08765"/>
<dbReference type="VEuPathDB" id="FungiDB:SPSK_08765"/>
<feature type="compositionally biased region" description="Pro residues" evidence="1">
    <location>
        <begin position="578"/>
        <end position="590"/>
    </location>
</feature>
<feature type="compositionally biased region" description="Basic and acidic residues" evidence="1">
    <location>
        <begin position="512"/>
        <end position="521"/>
    </location>
</feature>
<feature type="region of interest" description="Disordered" evidence="1">
    <location>
        <begin position="137"/>
        <end position="161"/>
    </location>
</feature>
<name>A0A0F2M814_SPOSC</name>
<sequence length="609" mass="65067">MKSKAALATIGFGITAWAAPADTCLDYSVGKSQCYTATTTVGEVNPCPYNQCPFLHRCRATPLTTSTIVPIPCKNPCCRNTATKTVTTSCGTCPTTCTAMFTETIHRYEDKCDEDGFPLNYDAVVAAVPAHIDATPTAEPGRNGVAAPTHQSPPGPTARPIDDLVEVECNPRVLQEMRQKIEEFETSPPEPDVILDLRQQLREKSAIISAYRQLNFVENTKVEMGLDRYQFVNEEQIVEDMRQAAVGQHYRKRSPPPLSLGPDGSVATLQPTHHFGPGGRRPDATTEGGDAAVETATRTPTPEARKDWHPIVAEPEEEPFPELWHSKWGHGPVNNRPSPSTPDSLPTFPGPPQGLPTGGGMADAAHAAAETDMPTPTRAPIAARRPPSHLGPTPLAAYKIHEEVAEAAAAHAVAYWKKFDEEQAAKQAVAEKAAVKREASDEAAAPEPADSANGVNDGNDGYKDPYPDPDTVGGVPKYEKPHHPHHIPPNNGSGGPGTGPTTREVAGDETATENKVERDSGPDVNHGPASDPTDSDGLIIEPPPPPPTTGGVPKYQHNEAEVEEAREAEAAVDKDATLPPPTHLPPPKISLPPWAKGPLETHVSEVSHA</sequence>
<evidence type="ECO:0000313" key="4">
    <source>
        <dbReference type="Proteomes" id="UP000033710"/>
    </source>
</evidence>
<dbReference type="Proteomes" id="UP000033710">
    <property type="component" value="Unassembled WGS sequence"/>
</dbReference>
<feature type="region of interest" description="Disordered" evidence="1">
    <location>
        <begin position="251"/>
        <end position="394"/>
    </location>
</feature>
<organism evidence="3 4">
    <name type="scientific">Sporothrix schenckii 1099-18</name>
    <dbReference type="NCBI Taxonomy" id="1397361"/>
    <lineage>
        <taxon>Eukaryota</taxon>
        <taxon>Fungi</taxon>
        <taxon>Dikarya</taxon>
        <taxon>Ascomycota</taxon>
        <taxon>Pezizomycotina</taxon>
        <taxon>Sordariomycetes</taxon>
        <taxon>Sordariomycetidae</taxon>
        <taxon>Ophiostomatales</taxon>
        <taxon>Ophiostomataceae</taxon>
        <taxon>Sporothrix</taxon>
    </lineage>
</organism>
<protein>
    <submittedName>
        <fullName evidence="3">Uncharacterized protein</fullName>
    </submittedName>
</protein>
<feature type="chain" id="PRO_5002455158" evidence="2">
    <location>
        <begin position="19"/>
        <end position="609"/>
    </location>
</feature>
<feature type="compositionally biased region" description="Polar residues" evidence="1">
    <location>
        <begin position="335"/>
        <end position="344"/>
    </location>
</feature>
<comment type="caution">
    <text evidence="3">The sequence shown here is derived from an EMBL/GenBank/DDBJ whole genome shotgun (WGS) entry which is preliminary data.</text>
</comment>
<evidence type="ECO:0000313" key="3">
    <source>
        <dbReference type="EMBL" id="KJR84321.1"/>
    </source>
</evidence>
<accession>A0A0F2M814</accession>